<dbReference type="PROSITE" id="PS51257">
    <property type="entry name" value="PROKAR_LIPOPROTEIN"/>
    <property type="match status" value="1"/>
</dbReference>
<organism evidence="2 3">
    <name type="scientific">Variovorax boronicumulans</name>
    <dbReference type="NCBI Taxonomy" id="436515"/>
    <lineage>
        <taxon>Bacteria</taxon>
        <taxon>Pseudomonadati</taxon>
        <taxon>Pseudomonadota</taxon>
        <taxon>Betaproteobacteria</taxon>
        <taxon>Burkholderiales</taxon>
        <taxon>Comamonadaceae</taxon>
        <taxon>Variovorax</taxon>
    </lineage>
</organism>
<protein>
    <recommendedName>
        <fullName evidence="1">DUF6351 domain-containing protein</fullName>
    </recommendedName>
</protein>
<dbReference type="Pfam" id="PF19878">
    <property type="entry name" value="DUF6351"/>
    <property type="match status" value="1"/>
</dbReference>
<name>A0AAW8CV62_9BURK</name>
<dbReference type="Proteomes" id="UP001242045">
    <property type="component" value="Unassembled WGS sequence"/>
</dbReference>
<dbReference type="EMBL" id="JAUSRD010000007">
    <property type="protein sequence ID" value="MDP9894142.1"/>
    <property type="molecule type" value="Genomic_DNA"/>
</dbReference>
<accession>A0AAW8CV62</accession>
<evidence type="ECO:0000259" key="1">
    <source>
        <dbReference type="Pfam" id="PF19878"/>
    </source>
</evidence>
<evidence type="ECO:0000313" key="2">
    <source>
        <dbReference type="EMBL" id="MDP9894142.1"/>
    </source>
</evidence>
<evidence type="ECO:0000313" key="3">
    <source>
        <dbReference type="Proteomes" id="UP001242045"/>
    </source>
</evidence>
<comment type="caution">
    <text evidence="2">The sequence shown here is derived from an EMBL/GenBank/DDBJ whole genome shotgun (WGS) entry which is preliminary data.</text>
</comment>
<proteinExistence type="predicted"/>
<dbReference type="RefSeq" id="WP_307685360.1">
    <property type="nucleotide sequence ID" value="NZ_JAUSRD010000007.1"/>
</dbReference>
<gene>
    <name evidence="2" type="ORF">J2W31_003265</name>
</gene>
<dbReference type="AlphaFoldDB" id="A0AAW8CV62"/>
<reference evidence="2" key="1">
    <citation type="submission" date="2023-07" db="EMBL/GenBank/DDBJ databases">
        <title>Sorghum-associated microbial communities from plants grown in Nebraska, USA.</title>
        <authorList>
            <person name="Schachtman D."/>
        </authorList>
    </citation>
    <scope>NUCLEOTIDE SEQUENCE</scope>
    <source>
        <strain evidence="2">DS3754</strain>
    </source>
</reference>
<sequence length="832" mass="85310">MTRTTRAPMRIPGQVLLAGSTASLSLLLVACGGGGGGGGGFPWNFGDGGGNGGGGGGSATGRMEVRTLSTRADLVSGGDVLVELIPEGGNDSGLKVTLNGNDITGAFAKRADGRITGLAAGLTVGPNTIKASTKQSREATLTIVSAPHSGPVLSSTQFTPYVCATPAPTTGAGATPASNASGLSANATDAQCSIATEFKLFYRTLTPVMAAPGDGGCSFVLPDPSPAAAGGPVPPTPANSCLQPYASGTTPASAVASTTTTTGATVPYIVRVERGTINRGIYDIAVLFDPSAPAWTATSPQPQWNRKLLYSFGAGTGFPRRQFRSSQNWADDAALSRGFMVVDNSMTDSQLNGNRYLVAETTLMMKEHVIDSYGEVLYMMGNGGSGGAINQNSVASLLPGVIDGTQLGVDFADSETTAMEVMDCVQLVNFYQSPAWTALQAGATPVQVDAKKKAINGHLDHTACHGWLTFFGGLLKAGNYTPLGVADNATGAIVPTGAPTNNCQLPASLVYDPASNPTGPRCGITDGASSVYGTTANALAPSGVRGLSNLDNVGIQYGLKALKSGAISAEEFVTLNEKVGGQDTDGNLSAARALADTDSLSIAYRAGLVSPGGNLAKVATIDLRAYDETYNLPIGQAGIHQYWRSYSHRARIDAAAGGHANHALWRFGPAGTPPSATVESFLAMDAWLTGLVTASPKEWTNAERTQQQVAAAKPAAASDLCYLSADTTFSTKVRDMAACDADPVLLPQGSPRQVAGGPLTEDILKCQLKPLAASDYTPVTFSPSQWSRLQVAFAQGVCDWSKPGVGQVQTAAPMTFRAGAGGKPLGPRPASS</sequence>
<feature type="domain" description="DUF6351" evidence="1">
    <location>
        <begin position="65"/>
        <end position="809"/>
    </location>
</feature>
<dbReference type="InterPro" id="IPR045556">
    <property type="entry name" value="DUF6351"/>
</dbReference>